<evidence type="ECO:0008006" key="2">
    <source>
        <dbReference type="Google" id="ProtNLM"/>
    </source>
</evidence>
<organism evidence="1">
    <name type="scientific">marine sediment metagenome</name>
    <dbReference type="NCBI Taxonomy" id="412755"/>
    <lineage>
        <taxon>unclassified sequences</taxon>
        <taxon>metagenomes</taxon>
        <taxon>ecological metagenomes</taxon>
    </lineage>
</organism>
<dbReference type="EMBL" id="BARU01014259">
    <property type="protein sequence ID" value="GAH31857.1"/>
    <property type="molecule type" value="Genomic_DNA"/>
</dbReference>
<accession>X1EGX6</accession>
<evidence type="ECO:0000313" key="1">
    <source>
        <dbReference type="EMBL" id="GAH31857.1"/>
    </source>
</evidence>
<dbReference type="InterPro" id="IPR035917">
    <property type="entry name" value="YjbQ-like_sf"/>
</dbReference>
<dbReference type="AlphaFoldDB" id="X1EGX6"/>
<name>X1EGX6_9ZZZZ</name>
<comment type="caution">
    <text evidence="1">The sequence shown here is derived from an EMBL/GenBank/DDBJ whole genome shotgun (WGS) entry which is preliminary data.</text>
</comment>
<feature type="non-terminal residue" evidence="1">
    <location>
        <position position="50"/>
    </location>
</feature>
<proteinExistence type="predicted"/>
<gene>
    <name evidence="1" type="ORF">S03H2_25273</name>
</gene>
<dbReference type="Gene3D" id="2.60.120.460">
    <property type="entry name" value="YjbQ-like"/>
    <property type="match status" value="1"/>
</dbReference>
<reference evidence="1" key="1">
    <citation type="journal article" date="2014" name="Front. Microbiol.">
        <title>High frequency of phylogenetically diverse reductive dehalogenase-homologous genes in deep subseafloor sedimentary metagenomes.</title>
        <authorList>
            <person name="Kawai M."/>
            <person name="Futagami T."/>
            <person name="Toyoda A."/>
            <person name="Takaki Y."/>
            <person name="Nishi S."/>
            <person name="Hori S."/>
            <person name="Arai W."/>
            <person name="Tsubouchi T."/>
            <person name="Morono Y."/>
            <person name="Uchiyama I."/>
            <person name="Ito T."/>
            <person name="Fujiyama A."/>
            <person name="Inagaki F."/>
            <person name="Takami H."/>
        </authorList>
    </citation>
    <scope>NUCLEOTIDE SEQUENCE</scope>
    <source>
        <strain evidence="1">Expedition CK06-06</strain>
    </source>
</reference>
<protein>
    <recommendedName>
        <fullName evidence="2">YjbQ family protein</fullName>
    </recommendedName>
</protein>
<sequence>MTTYNETIAFETRGDCDMIDITPQVSETVRSSDLKTGICTVFCTGSTGSV</sequence>
<dbReference type="SUPFAM" id="SSF111038">
    <property type="entry name" value="YjbQ-like"/>
    <property type="match status" value="1"/>
</dbReference>